<keyword evidence="4" id="KW-1185">Reference proteome</keyword>
<dbReference type="PANTHER" id="PTHR30535">
    <property type="entry name" value="VITAMIN B12-BINDING PROTEIN"/>
    <property type="match status" value="1"/>
</dbReference>
<evidence type="ECO:0000256" key="1">
    <source>
        <dbReference type="SAM" id="SignalP"/>
    </source>
</evidence>
<dbReference type="Proteomes" id="UP000002318">
    <property type="component" value="Chromosome"/>
</dbReference>
<gene>
    <name evidence="3" type="ordered locus">Spirs_3844</name>
</gene>
<keyword evidence="1" id="KW-0732">Signal</keyword>
<dbReference type="HOGENOM" id="CLU_038034_13_4_12"/>
<dbReference type="EMBL" id="CP002116">
    <property type="protein sequence ID" value="ADK82930.1"/>
    <property type="molecule type" value="Genomic_DNA"/>
</dbReference>
<feature type="chain" id="PRO_5003150608" evidence="1">
    <location>
        <begin position="27"/>
        <end position="399"/>
    </location>
</feature>
<proteinExistence type="predicted"/>
<evidence type="ECO:0000313" key="4">
    <source>
        <dbReference type="Proteomes" id="UP000002318"/>
    </source>
</evidence>
<evidence type="ECO:0000313" key="3">
    <source>
        <dbReference type="EMBL" id="ADK82930.1"/>
    </source>
</evidence>
<name>E1R875_SEDSS</name>
<dbReference type="KEGG" id="ssm:Spirs_3844"/>
<dbReference type="RefSeq" id="WP_013256389.1">
    <property type="nucleotide sequence ID" value="NC_014364.1"/>
</dbReference>
<sequence>MKRRQHPATGVAAILFFCIVSFAVGAQEQYTVTDMRGKSITLPKELERIATIDDGFVEAVMTHLGVIDKVVAIGSWSMKRDYTYSFVTGSGEHYTYSKGWNTMKYLHPWLNDLPCINSPQGNILSYETLAQSNPQLVILRVGDCTVGSGNREAVEKTISTIEAMGFPLLVLYSPSWYRNSDLTSMNEEMAVLGRLFHQEDKARALAAYLHSTIDLIRERTQAIPESKKSRLLMLGLNPNIRTKGGTGSAWGIDTPESYIIESIAHAKNAFRENGRGKILNIEQIYALDPDVIILPTSNGYHPPREILEGPDFSLLSELRAIKNRRVCAMPWTPMNCSRRVEYPLDMLIIAKAAYPELFSDIKIHEVALQFYKDVYHVDDATARGLRSAQWLDWTVENDF</sequence>
<dbReference type="InterPro" id="IPR050902">
    <property type="entry name" value="ABC_Transporter_SBP"/>
</dbReference>
<dbReference type="AlphaFoldDB" id="E1R875"/>
<dbReference type="STRING" id="573413.Spirs_3844"/>
<dbReference type="OrthoDB" id="368509at2"/>
<protein>
    <submittedName>
        <fullName evidence="3">Periplasmic binding protein</fullName>
    </submittedName>
</protein>
<reference evidence="3 4" key="1">
    <citation type="journal article" date="2010" name="Stand. Genomic Sci.">
        <title>Complete genome sequence of Spirochaeta smaragdinae type strain (SEBR 4228).</title>
        <authorList>
            <person name="Mavromatis K."/>
            <person name="Yasawong M."/>
            <person name="Chertkov O."/>
            <person name="Lapidus A."/>
            <person name="Lucas S."/>
            <person name="Nolan M."/>
            <person name="Del Rio T.G."/>
            <person name="Tice H."/>
            <person name="Cheng J.F."/>
            <person name="Pitluck S."/>
            <person name="Liolios K."/>
            <person name="Ivanova N."/>
            <person name="Tapia R."/>
            <person name="Han C."/>
            <person name="Bruce D."/>
            <person name="Goodwin L."/>
            <person name="Pati A."/>
            <person name="Chen A."/>
            <person name="Palaniappan K."/>
            <person name="Land M."/>
            <person name="Hauser L."/>
            <person name="Chang Y.J."/>
            <person name="Jeffries C.D."/>
            <person name="Detter J.C."/>
            <person name="Rohde M."/>
            <person name="Brambilla E."/>
            <person name="Spring S."/>
            <person name="Goker M."/>
            <person name="Sikorski J."/>
            <person name="Woyke T."/>
            <person name="Bristow J."/>
            <person name="Eisen J.A."/>
            <person name="Markowitz V."/>
            <person name="Hugenholtz P."/>
            <person name="Klenk H.P."/>
            <person name="Kyrpides N.C."/>
        </authorList>
    </citation>
    <scope>NUCLEOTIDE SEQUENCE [LARGE SCALE GENOMIC DNA]</scope>
    <source>
        <strain evidence="4">DSM 11293 / JCM 15392 / SEBR 4228</strain>
    </source>
</reference>
<dbReference type="InterPro" id="IPR002491">
    <property type="entry name" value="ABC_transptr_periplasmic_BD"/>
</dbReference>
<dbReference type="eggNOG" id="COG0614">
    <property type="taxonomic scope" value="Bacteria"/>
</dbReference>
<dbReference type="Pfam" id="PF01497">
    <property type="entry name" value="Peripla_BP_2"/>
    <property type="match status" value="1"/>
</dbReference>
<organism evidence="3 4">
    <name type="scientific">Sediminispirochaeta smaragdinae (strain DSM 11293 / JCM 15392 / SEBR 4228)</name>
    <name type="common">Spirochaeta smaragdinae</name>
    <dbReference type="NCBI Taxonomy" id="573413"/>
    <lineage>
        <taxon>Bacteria</taxon>
        <taxon>Pseudomonadati</taxon>
        <taxon>Spirochaetota</taxon>
        <taxon>Spirochaetia</taxon>
        <taxon>Spirochaetales</taxon>
        <taxon>Spirochaetaceae</taxon>
        <taxon>Sediminispirochaeta</taxon>
    </lineage>
</organism>
<evidence type="ECO:0000259" key="2">
    <source>
        <dbReference type="PROSITE" id="PS50983"/>
    </source>
</evidence>
<accession>E1R875</accession>
<dbReference type="PROSITE" id="PS50983">
    <property type="entry name" value="FE_B12_PBP"/>
    <property type="match status" value="1"/>
</dbReference>
<feature type="signal peptide" evidence="1">
    <location>
        <begin position="1"/>
        <end position="26"/>
    </location>
</feature>
<feature type="domain" description="Fe/B12 periplasmic-binding" evidence="2">
    <location>
        <begin position="48"/>
        <end position="357"/>
    </location>
</feature>
<dbReference type="Gene3D" id="3.40.50.1980">
    <property type="entry name" value="Nitrogenase molybdenum iron protein domain"/>
    <property type="match status" value="2"/>
</dbReference>
<dbReference type="SUPFAM" id="SSF53807">
    <property type="entry name" value="Helical backbone' metal receptor"/>
    <property type="match status" value="1"/>
</dbReference>
<dbReference type="PANTHER" id="PTHR30535:SF34">
    <property type="entry name" value="MOLYBDATE-BINDING PROTEIN MOLA"/>
    <property type="match status" value="1"/>
</dbReference>